<feature type="binding site" evidence="14">
    <location>
        <position position="216"/>
    </location>
    <ligand>
        <name>substrate</name>
    </ligand>
</feature>
<dbReference type="AlphaFoldDB" id="A0A1H9H2A1"/>
<dbReference type="PROSITE" id="PS00903">
    <property type="entry name" value="CYT_DCMP_DEAMINASES_1"/>
    <property type="match status" value="1"/>
</dbReference>
<evidence type="ECO:0000256" key="8">
    <source>
        <dbReference type="ARBA" id="ARBA00022833"/>
    </source>
</evidence>
<feature type="binding site" evidence="15">
    <location>
        <position position="72"/>
    </location>
    <ligand>
        <name>Zn(2+)</name>
        <dbReference type="ChEBI" id="CHEBI:29105"/>
        <note>catalytic</note>
    </ligand>
</feature>
<evidence type="ECO:0000256" key="4">
    <source>
        <dbReference type="ARBA" id="ARBA00005259"/>
    </source>
</evidence>
<dbReference type="InterPro" id="IPR016193">
    <property type="entry name" value="Cytidine_deaminase-like"/>
</dbReference>
<dbReference type="InterPro" id="IPR050765">
    <property type="entry name" value="Riboflavin_Biosynth_HTPR"/>
</dbReference>
<dbReference type="CDD" id="cd01284">
    <property type="entry name" value="Riboflavin_deaminase-reductase"/>
    <property type="match status" value="1"/>
</dbReference>
<comment type="similarity">
    <text evidence="5 12">In the C-terminal section; belongs to the HTP reductase family.</text>
</comment>
<feature type="binding site" evidence="14">
    <location>
        <position position="187"/>
    </location>
    <ligand>
        <name>NADP(+)</name>
        <dbReference type="ChEBI" id="CHEBI:58349"/>
    </ligand>
</feature>
<feature type="binding site" evidence="15">
    <location>
        <position position="100"/>
    </location>
    <ligand>
        <name>Zn(2+)</name>
        <dbReference type="ChEBI" id="CHEBI:29105"/>
        <note>catalytic</note>
    </ligand>
</feature>
<dbReference type="PANTHER" id="PTHR38011:SF7">
    <property type="entry name" value="2,5-DIAMINO-6-RIBOSYLAMINO-4(3H)-PYRIMIDINONE 5'-PHOSPHATE REDUCTASE"/>
    <property type="match status" value="1"/>
</dbReference>
<comment type="catalytic activity">
    <reaction evidence="12">
        <text>2,5-diamino-6-hydroxy-4-(5-phosphoribosylamino)-pyrimidine + H2O + H(+) = 5-amino-6-(5-phospho-D-ribosylamino)uracil + NH4(+)</text>
        <dbReference type="Rhea" id="RHEA:21868"/>
        <dbReference type="ChEBI" id="CHEBI:15377"/>
        <dbReference type="ChEBI" id="CHEBI:15378"/>
        <dbReference type="ChEBI" id="CHEBI:28938"/>
        <dbReference type="ChEBI" id="CHEBI:58453"/>
        <dbReference type="ChEBI" id="CHEBI:58614"/>
        <dbReference type="EC" id="3.5.4.26"/>
    </reaction>
</comment>
<feature type="binding site" evidence="14">
    <location>
        <position position="228"/>
    </location>
    <ligand>
        <name>NADP(+)</name>
        <dbReference type="ChEBI" id="CHEBI:58349"/>
    </ligand>
</feature>
<keyword evidence="10 12" id="KW-0560">Oxidoreductase</keyword>
<dbReference type="PROSITE" id="PS51747">
    <property type="entry name" value="CYT_DCMP_DEAMINASES_2"/>
    <property type="match status" value="1"/>
</dbReference>
<dbReference type="EMBL" id="FOFG01000005">
    <property type="protein sequence ID" value="SEQ56471.1"/>
    <property type="molecule type" value="Genomic_DNA"/>
</dbReference>
<dbReference type="PANTHER" id="PTHR38011">
    <property type="entry name" value="DIHYDROFOLATE REDUCTASE FAMILY PROTEIN (AFU_ORTHOLOGUE AFUA_8G06820)"/>
    <property type="match status" value="1"/>
</dbReference>
<dbReference type="RefSeq" id="WP_092496349.1">
    <property type="nucleotide sequence ID" value="NZ_FOFG01000005.1"/>
</dbReference>
<dbReference type="PIRSF" id="PIRSF006769">
    <property type="entry name" value="RibD"/>
    <property type="match status" value="1"/>
</dbReference>
<feature type="binding site" evidence="14">
    <location>
        <position position="232"/>
    </location>
    <ligand>
        <name>NADP(+)</name>
        <dbReference type="ChEBI" id="CHEBI:58349"/>
    </ligand>
</feature>
<reference evidence="17 18" key="1">
    <citation type="submission" date="2016-10" db="EMBL/GenBank/DDBJ databases">
        <authorList>
            <person name="de Groot N.N."/>
        </authorList>
    </citation>
    <scope>NUCLEOTIDE SEQUENCE [LARGE SCALE GENOMIC DNA]</scope>
    <source>
        <strain evidence="17 18">A52C2</strain>
    </source>
</reference>
<evidence type="ECO:0000256" key="13">
    <source>
        <dbReference type="PIRSR" id="PIRSR006769-1"/>
    </source>
</evidence>
<sequence>MGAVFDLTSLSRNAGTNHARAAAIAAAFRCAIDEARRFVGATAPNPPVGCTILDAEGQVLAVAAHHRAGELHAEALAIRQCREAGTLDRIHTFVVTLEPCNHTGRTPPCAGAILETPAREVWIGVADPNPVASGGAARLRAAGLAVHRLADLPHPDRDTLLADCADLIGPFVKRTLTGLPWVTVKQALDEAGDMIPPAGRKTFTSEASLKLAHELRRRADAILTGSGTVLADDPEFTVRRVADFPGKRRHLAILDRRARVPEAYVEAAKARGFIVSVEHDLTTALRRLADAGATEVLVEAGPEIVRSVLDGGLWDEHVVIRKSARPGAPDDVTIRRREPVSSPRT</sequence>
<feature type="domain" description="CMP/dCMP-type deaminase" evidence="16">
    <location>
        <begin position="23"/>
        <end position="147"/>
    </location>
</feature>
<dbReference type="EC" id="3.5.4.26" evidence="12"/>
<accession>A0A1H9H2A1</accession>
<name>A0A1H9H2A1_9HYPH</name>
<feature type="binding site" evidence="15">
    <location>
        <position position="109"/>
    </location>
    <ligand>
        <name>Zn(2+)</name>
        <dbReference type="ChEBI" id="CHEBI:29105"/>
        <note>catalytic</note>
    </ligand>
</feature>
<keyword evidence="9 12" id="KW-0521">NADP</keyword>
<dbReference type="Pfam" id="PF00383">
    <property type="entry name" value="dCMP_cyt_deam_1"/>
    <property type="match status" value="1"/>
</dbReference>
<evidence type="ECO:0000256" key="14">
    <source>
        <dbReference type="PIRSR" id="PIRSR006769-2"/>
    </source>
</evidence>
<dbReference type="UniPathway" id="UPA00275">
    <property type="reaction ID" value="UER00401"/>
</dbReference>
<proteinExistence type="inferred from homology"/>
<keyword evidence="12" id="KW-0378">Hydrolase</keyword>
<evidence type="ECO:0000256" key="12">
    <source>
        <dbReference type="PIRNR" id="PIRNR006769"/>
    </source>
</evidence>
<comment type="function">
    <text evidence="1 12">Converts 2,5-diamino-6-(ribosylamino)-4(3h)-pyrimidinone 5'-phosphate into 5-amino-6-(ribosylamino)-2,4(1h,3h)-pyrimidinedione 5'-phosphate.</text>
</comment>
<evidence type="ECO:0000256" key="2">
    <source>
        <dbReference type="ARBA" id="ARBA00004882"/>
    </source>
</evidence>
<dbReference type="InterPro" id="IPR002125">
    <property type="entry name" value="CMP_dCMP_dom"/>
</dbReference>
<gene>
    <name evidence="17" type="ORF">SAMN05216548_105225</name>
</gene>
<dbReference type="Gene3D" id="3.40.430.10">
    <property type="entry name" value="Dihydrofolate Reductase, subunit A"/>
    <property type="match status" value="2"/>
</dbReference>
<dbReference type="Pfam" id="PF01872">
    <property type="entry name" value="RibD_C"/>
    <property type="match status" value="1"/>
</dbReference>
<dbReference type="SUPFAM" id="SSF53597">
    <property type="entry name" value="Dihydrofolate reductase-like"/>
    <property type="match status" value="1"/>
</dbReference>
<dbReference type="OrthoDB" id="9800865at2"/>
<comment type="similarity">
    <text evidence="4 12">In the N-terminal section; belongs to the cytidine and deoxycytidylate deaminase family.</text>
</comment>
<comment type="pathway">
    <text evidence="2 12">Cofactor biosynthesis; riboflavin biosynthesis; 5-amino-6-(D-ribitylamino)uracil from GTP: step 2/4.</text>
</comment>
<evidence type="ECO:0000256" key="5">
    <source>
        <dbReference type="ARBA" id="ARBA00007417"/>
    </source>
</evidence>
<keyword evidence="6 12" id="KW-0686">Riboflavin biosynthesis</keyword>
<protein>
    <recommendedName>
        <fullName evidence="12">Riboflavin biosynthesis protein RibD</fullName>
    </recommendedName>
    <domain>
        <recommendedName>
            <fullName evidence="12">Diaminohydroxyphosphoribosylaminopyrimidine deaminase</fullName>
            <shortName evidence="12">DRAP deaminase</shortName>
            <ecNumber evidence="12">3.5.4.26</ecNumber>
        </recommendedName>
        <alternativeName>
            <fullName evidence="12">Riboflavin-specific deaminase</fullName>
        </alternativeName>
    </domain>
    <domain>
        <recommendedName>
            <fullName evidence="12">5-amino-6-(5-phosphoribosylamino)uracil reductase</fullName>
            <ecNumber evidence="12">1.1.1.193</ecNumber>
        </recommendedName>
        <alternativeName>
            <fullName evidence="12">HTP reductase</fullName>
        </alternativeName>
    </domain>
</protein>
<dbReference type="InterPro" id="IPR002734">
    <property type="entry name" value="RibDG_C"/>
</dbReference>
<feature type="binding site" evidence="14">
    <location>
        <position position="239"/>
    </location>
    <ligand>
        <name>substrate</name>
    </ligand>
</feature>
<evidence type="ECO:0000256" key="6">
    <source>
        <dbReference type="ARBA" id="ARBA00022619"/>
    </source>
</evidence>
<evidence type="ECO:0000259" key="16">
    <source>
        <dbReference type="PROSITE" id="PS51747"/>
    </source>
</evidence>
<dbReference type="GO" id="GO:0008270">
    <property type="term" value="F:zinc ion binding"/>
    <property type="evidence" value="ECO:0007669"/>
    <property type="project" value="InterPro"/>
</dbReference>
<dbReference type="Proteomes" id="UP000199647">
    <property type="component" value="Unassembled WGS sequence"/>
</dbReference>
<dbReference type="STRING" id="1855383.SAMN05216548_105225"/>
<dbReference type="InterPro" id="IPR004794">
    <property type="entry name" value="Eubact_RibD"/>
</dbReference>
<dbReference type="EC" id="1.1.1.193" evidence="12"/>
<dbReference type="GO" id="GO:0009231">
    <property type="term" value="P:riboflavin biosynthetic process"/>
    <property type="evidence" value="ECO:0007669"/>
    <property type="project" value="UniProtKB-UniPathway"/>
</dbReference>
<feature type="binding site" evidence="14">
    <location>
        <position position="299"/>
    </location>
    <ligand>
        <name>substrate</name>
    </ligand>
</feature>
<keyword evidence="8 12" id="KW-0862">Zinc</keyword>
<keyword evidence="11" id="KW-0511">Multifunctional enzyme</keyword>
<evidence type="ECO:0000313" key="18">
    <source>
        <dbReference type="Proteomes" id="UP000199647"/>
    </source>
</evidence>
<feature type="binding site" evidence="14">
    <location>
        <begin position="301"/>
        <end position="307"/>
    </location>
    <ligand>
        <name>NADP(+)</name>
        <dbReference type="ChEBI" id="CHEBI:58349"/>
    </ligand>
</feature>
<evidence type="ECO:0000256" key="9">
    <source>
        <dbReference type="ARBA" id="ARBA00022857"/>
    </source>
</evidence>
<evidence type="ECO:0000256" key="7">
    <source>
        <dbReference type="ARBA" id="ARBA00022723"/>
    </source>
</evidence>
<evidence type="ECO:0000313" key="17">
    <source>
        <dbReference type="EMBL" id="SEQ56471.1"/>
    </source>
</evidence>
<organism evidence="17 18">
    <name type="scientific">Faunimonas pinastri</name>
    <dbReference type="NCBI Taxonomy" id="1855383"/>
    <lineage>
        <taxon>Bacteria</taxon>
        <taxon>Pseudomonadati</taxon>
        <taxon>Pseudomonadota</taxon>
        <taxon>Alphaproteobacteria</taxon>
        <taxon>Hyphomicrobiales</taxon>
        <taxon>Afifellaceae</taxon>
        <taxon>Faunimonas</taxon>
    </lineage>
</organism>
<evidence type="ECO:0000256" key="10">
    <source>
        <dbReference type="ARBA" id="ARBA00023002"/>
    </source>
</evidence>
<keyword evidence="7 12" id="KW-0479">Metal-binding</keyword>
<dbReference type="NCBIfam" id="TIGR00326">
    <property type="entry name" value="eubact_ribD"/>
    <property type="match status" value="1"/>
</dbReference>
<evidence type="ECO:0000256" key="3">
    <source>
        <dbReference type="ARBA" id="ARBA00004910"/>
    </source>
</evidence>
<comment type="cofactor">
    <cofactor evidence="12 15">
        <name>Zn(2+)</name>
        <dbReference type="ChEBI" id="CHEBI:29105"/>
    </cofactor>
    <text evidence="12 15">Binds 1 zinc ion.</text>
</comment>
<dbReference type="GO" id="GO:0008703">
    <property type="term" value="F:5-amino-6-(5-phosphoribosylamino)uracil reductase activity"/>
    <property type="evidence" value="ECO:0007669"/>
    <property type="project" value="UniProtKB-EC"/>
</dbReference>
<comment type="pathway">
    <text evidence="3 12">Cofactor biosynthesis; riboflavin biosynthesis; 5-amino-6-(D-ribitylamino)uracil from GTP: step 3/4.</text>
</comment>
<dbReference type="InterPro" id="IPR024072">
    <property type="entry name" value="DHFR-like_dom_sf"/>
</dbReference>
<dbReference type="GO" id="GO:0008835">
    <property type="term" value="F:diaminohydroxyphosphoribosylaminopyrimidine deaminase activity"/>
    <property type="evidence" value="ECO:0007669"/>
    <property type="project" value="UniProtKB-EC"/>
</dbReference>
<evidence type="ECO:0000256" key="1">
    <source>
        <dbReference type="ARBA" id="ARBA00002151"/>
    </source>
</evidence>
<keyword evidence="18" id="KW-1185">Reference proteome</keyword>
<feature type="active site" description="Proton donor" evidence="13">
    <location>
        <position position="74"/>
    </location>
</feature>
<dbReference type="InterPro" id="IPR016192">
    <property type="entry name" value="APOBEC/CMP_deaminase_Zn-bd"/>
</dbReference>
<dbReference type="SUPFAM" id="SSF53927">
    <property type="entry name" value="Cytidine deaminase-like"/>
    <property type="match status" value="1"/>
</dbReference>
<evidence type="ECO:0000256" key="15">
    <source>
        <dbReference type="PIRSR" id="PIRSR006769-3"/>
    </source>
</evidence>
<evidence type="ECO:0000256" key="11">
    <source>
        <dbReference type="ARBA" id="ARBA00023268"/>
    </source>
</evidence>
<comment type="catalytic activity">
    <reaction evidence="12">
        <text>5-amino-6-(5-phospho-D-ribitylamino)uracil + NADP(+) = 5-amino-6-(5-phospho-D-ribosylamino)uracil + NADPH + H(+)</text>
        <dbReference type="Rhea" id="RHEA:17845"/>
        <dbReference type="ChEBI" id="CHEBI:15378"/>
        <dbReference type="ChEBI" id="CHEBI:57783"/>
        <dbReference type="ChEBI" id="CHEBI:58349"/>
        <dbReference type="ChEBI" id="CHEBI:58421"/>
        <dbReference type="ChEBI" id="CHEBI:58453"/>
        <dbReference type="EC" id="1.1.1.193"/>
    </reaction>
</comment>
<dbReference type="Gene3D" id="3.40.140.10">
    <property type="entry name" value="Cytidine Deaminase, domain 2"/>
    <property type="match status" value="1"/>
</dbReference>